<keyword evidence="3" id="KW-1185">Reference proteome</keyword>
<name>W9WQP0_9EURO</name>
<feature type="region of interest" description="Disordered" evidence="1">
    <location>
        <begin position="24"/>
        <end position="45"/>
    </location>
</feature>
<evidence type="ECO:0000313" key="3">
    <source>
        <dbReference type="Proteomes" id="UP000019471"/>
    </source>
</evidence>
<dbReference type="RefSeq" id="XP_007745090.1">
    <property type="nucleotide sequence ID" value="XM_007746900.1"/>
</dbReference>
<dbReference type="STRING" id="1182543.W9WQP0"/>
<dbReference type="AlphaFoldDB" id="W9WQP0"/>
<reference evidence="2 3" key="1">
    <citation type="submission" date="2013-03" db="EMBL/GenBank/DDBJ databases">
        <title>The Genome Sequence of Cladophialophora psammophila CBS 110553.</title>
        <authorList>
            <consortium name="The Broad Institute Genomics Platform"/>
            <person name="Cuomo C."/>
            <person name="de Hoog S."/>
            <person name="Gorbushina A."/>
            <person name="Walker B."/>
            <person name="Young S.K."/>
            <person name="Zeng Q."/>
            <person name="Gargeya S."/>
            <person name="Fitzgerald M."/>
            <person name="Haas B."/>
            <person name="Abouelleil A."/>
            <person name="Allen A.W."/>
            <person name="Alvarado L."/>
            <person name="Arachchi H.M."/>
            <person name="Berlin A.M."/>
            <person name="Chapman S.B."/>
            <person name="Gainer-Dewar J."/>
            <person name="Goldberg J."/>
            <person name="Griggs A."/>
            <person name="Gujja S."/>
            <person name="Hansen M."/>
            <person name="Howarth C."/>
            <person name="Imamovic A."/>
            <person name="Ireland A."/>
            <person name="Larimer J."/>
            <person name="McCowan C."/>
            <person name="Murphy C."/>
            <person name="Pearson M."/>
            <person name="Poon T.W."/>
            <person name="Priest M."/>
            <person name="Roberts A."/>
            <person name="Saif S."/>
            <person name="Shea T."/>
            <person name="Sisk P."/>
            <person name="Sykes S."/>
            <person name="Wortman J."/>
            <person name="Nusbaum C."/>
            <person name="Birren B."/>
        </authorList>
    </citation>
    <scope>NUCLEOTIDE SEQUENCE [LARGE SCALE GENOMIC DNA]</scope>
    <source>
        <strain evidence="2 3">CBS 110553</strain>
    </source>
</reference>
<accession>W9WQP0</accession>
<gene>
    <name evidence="2" type="ORF">A1O5_06306</name>
</gene>
<dbReference type="GeneID" id="19191017"/>
<dbReference type="EMBL" id="AMGX01000009">
    <property type="protein sequence ID" value="EXJ70238.1"/>
    <property type="molecule type" value="Genomic_DNA"/>
</dbReference>
<organism evidence="2 3">
    <name type="scientific">Cladophialophora psammophila CBS 110553</name>
    <dbReference type="NCBI Taxonomy" id="1182543"/>
    <lineage>
        <taxon>Eukaryota</taxon>
        <taxon>Fungi</taxon>
        <taxon>Dikarya</taxon>
        <taxon>Ascomycota</taxon>
        <taxon>Pezizomycotina</taxon>
        <taxon>Eurotiomycetes</taxon>
        <taxon>Chaetothyriomycetidae</taxon>
        <taxon>Chaetothyriales</taxon>
        <taxon>Herpotrichiellaceae</taxon>
        <taxon>Cladophialophora</taxon>
    </lineage>
</organism>
<evidence type="ECO:0000256" key="1">
    <source>
        <dbReference type="SAM" id="MobiDB-lite"/>
    </source>
</evidence>
<feature type="region of interest" description="Disordered" evidence="1">
    <location>
        <begin position="144"/>
        <end position="178"/>
    </location>
</feature>
<dbReference type="HOGENOM" id="CLU_1421298_0_0_1"/>
<dbReference type="Proteomes" id="UP000019471">
    <property type="component" value="Unassembled WGS sequence"/>
</dbReference>
<proteinExistence type="predicted"/>
<comment type="caution">
    <text evidence="2">The sequence shown here is derived from an EMBL/GenBank/DDBJ whole genome shotgun (WGS) entry which is preliminary data.</text>
</comment>
<sequence length="191" mass="21190">MSEQEANVKVEQFLSYLSQSHLENQSADIDTPSAHKPPGMLDDGASLASWRAIPDDITARERANDAAADAAFRAAAEADAAREKEKKESKRFSSWFDGWLGGKKADSLDAGPATNAEQKVYRANLGESKMRLYYDKELGKWVHSDNPDAAKKTATPPPPRMGGTPRLPQEFREFKPRDNLESRTEIAWLLA</sequence>
<feature type="compositionally biased region" description="Basic and acidic residues" evidence="1">
    <location>
        <begin position="169"/>
        <end position="178"/>
    </location>
</feature>
<protein>
    <submittedName>
        <fullName evidence="2">Uncharacterized protein</fullName>
    </submittedName>
</protein>
<evidence type="ECO:0000313" key="2">
    <source>
        <dbReference type="EMBL" id="EXJ70238.1"/>
    </source>
</evidence>